<dbReference type="VEuPathDB" id="CryptoDB:cand_019570"/>
<dbReference type="OrthoDB" id="338842at2759"/>
<name>A0A1J4MT52_9CRYT</name>
<dbReference type="EMBL" id="LRBS01000043">
    <property type="protein sequence ID" value="OII77247.1"/>
    <property type="molecule type" value="Genomic_DNA"/>
</dbReference>
<sequence>MKTNGLHIVQSHIGFNWDLIKSDVLSGLCFNNTINLDHYFVGQNNISELWFQKTIDNLSRGFVRMVSTEMQIYATSCSTGRYSFFISDCMGENLYKFDPYKRSTILRDFLLNTLANSLKYSNIHKSNKSQYKYNSPPNNFSNIVKNILQNNGDMDCSIILWCILPPISSRIIQNTDNNTFRQMLECIIKLCQFEMEKLLVNFCNIDINIIFLLHFRDTLKKLDLKLEFPIAVISNESSQVKVTCLDSEKIIDFMDIIICKCFNLVPLEIGYFPLYNMKNDDSITANFFINKNGSFQYILDCMSNNKTLCISNNAKSNIKELPNIESEELQNSKLYENNSEKSNCEIDISDSEEGEVMDECELNLVIYQEDFNINGWNRIIPVIKLDLLGEINNHWQPISTDWIPLANPIGKNSSLLLSAIRNHLNSNGLVLGYRGIPLAVLLHSINSVTYNNSKSNIILNKSLSPFTLAILDRNPSIITSLSRFLICEYKINHACKVYSEELNNPNIIGAISCFLELFKQFKSSLPLEIVRESGYTFHPQISIHKDEMVNLEYKLSLRESMIRIKQNNSLCYHLDSLLNVMPILLSEIHSDNKIDIDKEMEFQLKQETELLNKIDFDRKAIIHVMYPILRRTSTMEFLKSNPLEGYSWKSNIISQTLALEQCEDFLSMFLGYQVFKGKVIGPDNIEESTVEWFLNNYHYSKKYIPSFIWETLLKLLYSLRHVSRQHRRLLYIINHGKDVQISDHLSLSRNVGEQIPCEYSKILQTIKHNLASESLYICDLSLYQHEKVTYYTSNISNRLFDGE</sequence>
<keyword evidence="2" id="KW-1185">Reference proteome</keyword>
<evidence type="ECO:0000313" key="1">
    <source>
        <dbReference type="EMBL" id="OII77247.1"/>
    </source>
</evidence>
<dbReference type="Proteomes" id="UP000186804">
    <property type="component" value="Unassembled WGS sequence"/>
</dbReference>
<organism evidence="1 2">
    <name type="scientific">Cryptosporidium andersoni</name>
    <dbReference type="NCBI Taxonomy" id="117008"/>
    <lineage>
        <taxon>Eukaryota</taxon>
        <taxon>Sar</taxon>
        <taxon>Alveolata</taxon>
        <taxon>Apicomplexa</taxon>
        <taxon>Conoidasida</taxon>
        <taxon>Coccidia</taxon>
        <taxon>Eucoccidiorida</taxon>
        <taxon>Eimeriorina</taxon>
        <taxon>Cryptosporidiidae</taxon>
        <taxon>Cryptosporidium</taxon>
    </lineage>
</organism>
<dbReference type="AlphaFoldDB" id="A0A1J4MT52"/>
<proteinExistence type="predicted"/>
<accession>A0A1J4MT52</accession>
<dbReference type="RefSeq" id="XP_067069093.1">
    <property type="nucleotide sequence ID" value="XM_067212187.1"/>
</dbReference>
<reference evidence="1 2" key="1">
    <citation type="submission" date="2016-10" db="EMBL/GenBank/DDBJ databases">
        <title>Reductive evolution of mitochondrial metabolism and differential evolution of invasion-related proteins in Cryptosporidium.</title>
        <authorList>
            <person name="Liu S."/>
            <person name="Roellig D.M."/>
            <person name="Guo Y."/>
            <person name="Li N."/>
            <person name="Frace M.A."/>
            <person name="Tang K."/>
            <person name="Zhang L."/>
            <person name="Feng Y."/>
            <person name="Xiao L."/>
        </authorList>
    </citation>
    <scope>NUCLEOTIDE SEQUENCE [LARGE SCALE GENOMIC DNA]</scope>
    <source>
        <strain evidence="1">30847</strain>
    </source>
</reference>
<protein>
    <submittedName>
        <fullName evidence="1">Uncharacterized protein</fullName>
    </submittedName>
</protein>
<evidence type="ECO:0000313" key="2">
    <source>
        <dbReference type="Proteomes" id="UP000186804"/>
    </source>
</evidence>
<gene>
    <name evidence="1" type="ORF">cand_019570</name>
</gene>
<comment type="caution">
    <text evidence="1">The sequence shown here is derived from an EMBL/GenBank/DDBJ whole genome shotgun (WGS) entry which is preliminary data.</text>
</comment>
<dbReference type="GeneID" id="92366141"/>